<dbReference type="RefSeq" id="WP_157743205.1">
    <property type="nucleotide sequence ID" value="NZ_LT607412.1"/>
</dbReference>
<dbReference type="EMBL" id="LT607412">
    <property type="protein sequence ID" value="SCF02886.1"/>
    <property type="molecule type" value="Genomic_DNA"/>
</dbReference>
<proteinExistence type="predicted"/>
<gene>
    <name evidence="2" type="ORF">GA0070607_4606</name>
</gene>
<sequence>MSNPSAAIGSQAQRAEATDEFAEPDPGALLLAHVRAIGHVNGPVAASTLGRAMTAAAGADRCLGELIDAHGRTILIRGWLNGAAPNPDLHPSGPPRTLPPVANLVWAACLGEAWPDPAASPYPGRPFSRASIIATCAALDADSRSIVTALDTTLPTARLITLNGDRGELGPAAAALPSATWSQLRRIHERLPRPTEHRQPPKTAPDETFESSAVRWIATDSQAPATDFDDNIRRVICALEAAEGPIRHADLPMLMDPAIRSSVEITLSRCGRTLVSVGSHSWITGYPSAVAATLARHQVGTLQPMERAVLALVLLHTVAIPRARGIQLDDTWASTHPVQMDTLIANRTVKRTTAVAALRGLRRAGFVATARAGGYLPGPALLRLTPNQRNLLWEDLIVLGRPNGYMARRIREQRATDA</sequence>
<dbReference type="OrthoDB" id="3819032at2"/>
<dbReference type="Proteomes" id="UP000198243">
    <property type="component" value="Chromosome I"/>
</dbReference>
<evidence type="ECO:0000313" key="3">
    <source>
        <dbReference type="Proteomes" id="UP000198243"/>
    </source>
</evidence>
<keyword evidence="3" id="KW-1185">Reference proteome</keyword>
<feature type="compositionally biased region" description="Polar residues" evidence="1">
    <location>
        <begin position="1"/>
        <end position="13"/>
    </location>
</feature>
<protein>
    <submittedName>
        <fullName evidence="2">Uncharacterized protein</fullName>
    </submittedName>
</protein>
<evidence type="ECO:0000256" key="1">
    <source>
        <dbReference type="SAM" id="MobiDB-lite"/>
    </source>
</evidence>
<name>A0A1C4X379_9ACTN</name>
<organism evidence="2 3">
    <name type="scientific">Micromonospora coriariae</name>
    <dbReference type="NCBI Taxonomy" id="285665"/>
    <lineage>
        <taxon>Bacteria</taxon>
        <taxon>Bacillati</taxon>
        <taxon>Actinomycetota</taxon>
        <taxon>Actinomycetes</taxon>
        <taxon>Micromonosporales</taxon>
        <taxon>Micromonosporaceae</taxon>
        <taxon>Micromonospora</taxon>
    </lineage>
</organism>
<feature type="region of interest" description="Disordered" evidence="1">
    <location>
        <begin position="1"/>
        <end position="21"/>
    </location>
</feature>
<accession>A0A1C4X379</accession>
<evidence type="ECO:0000313" key="2">
    <source>
        <dbReference type="EMBL" id="SCF02886.1"/>
    </source>
</evidence>
<reference evidence="3" key="1">
    <citation type="submission" date="2016-06" db="EMBL/GenBank/DDBJ databases">
        <authorList>
            <person name="Varghese N."/>
            <person name="Submissions Spin"/>
        </authorList>
    </citation>
    <scope>NUCLEOTIDE SEQUENCE [LARGE SCALE GENOMIC DNA]</scope>
    <source>
        <strain evidence="3">DSM 44875</strain>
    </source>
</reference>
<dbReference type="AlphaFoldDB" id="A0A1C4X379"/>